<comment type="pathway">
    <text evidence="9">Phospholipid metabolism.</text>
</comment>
<dbReference type="EMBL" id="CATQJA010002662">
    <property type="protein sequence ID" value="CAJ0580826.1"/>
    <property type="molecule type" value="Genomic_DNA"/>
</dbReference>
<dbReference type="GO" id="GO:0030258">
    <property type="term" value="P:lipid modification"/>
    <property type="evidence" value="ECO:0007669"/>
    <property type="project" value="TreeGrafter"/>
</dbReference>
<dbReference type="InterPro" id="IPR004299">
    <property type="entry name" value="MBOAT_fam"/>
</dbReference>
<dbReference type="Proteomes" id="UP001177023">
    <property type="component" value="Unassembled WGS sequence"/>
</dbReference>
<feature type="transmembrane region" description="Helical" evidence="11">
    <location>
        <begin position="107"/>
        <end position="129"/>
    </location>
</feature>
<feature type="transmembrane region" description="Helical" evidence="11">
    <location>
        <begin position="12"/>
        <end position="34"/>
    </location>
</feature>
<keyword evidence="6 11" id="KW-1133">Transmembrane helix</keyword>
<evidence type="ECO:0000256" key="2">
    <source>
        <dbReference type="ARBA" id="ARBA00005074"/>
    </source>
</evidence>
<feature type="transmembrane region" description="Helical" evidence="11">
    <location>
        <begin position="232"/>
        <end position="249"/>
    </location>
</feature>
<comment type="similarity">
    <text evidence="3">Belongs to the membrane-bound acyltransferase family.</text>
</comment>
<gene>
    <name evidence="12" type="ORF">MSPICULIGERA_LOCUS19008</name>
</gene>
<evidence type="ECO:0000256" key="9">
    <source>
        <dbReference type="ARBA" id="ARBA00025707"/>
    </source>
</evidence>
<dbReference type="GO" id="GO:0071617">
    <property type="term" value="F:lysophospholipid acyltransferase activity"/>
    <property type="evidence" value="ECO:0007669"/>
    <property type="project" value="TreeGrafter"/>
</dbReference>
<feature type="transmembrane region" description="Helical" evidence="11">
    <location>
        <begin position="201"/>
        <end position="220"/>
    </location>
</feature>
<dbReference type="PANTHER" id="PTHR13906:SF16">
    <property type="entry name" value="LYSOPHOSPHOLIPID ACYLTRANSFERASE 7"/>
    <property type="match status" value="1"/>
</dbReference>
<dbReference type="AlphaFoldDB" id="A0AA36D507"/>
<dbReference type="GO" id="GO:0016020">
    <property type="term" value="C:membrane"/>
    <property type="evidence" value="ECO:0007669"/>
    <property type="project" value="UniProtKB-SubCell"/>
</dbReference>
<sequence length="463" mass="52992">MGWLSHDDQVYCLILVASFLISSLVRTGHLPAWVAKNGGLVGFGMAVLIIGWKVLYSVPLAFGTAVVIRLTAETKQKQMPMLIFISSFTYLIVCRCLHFILPINELASHANAVVLLMTLRVIGFAYDVFDSREHRFLRSDDPKKARRVIEEPQSVIEILNFFYHYCGLFTGPYYSYQMLEDSYVIVHLQGWSPSQEITKRFLTLAWSVPAFAILNAYFPLDGLRTDAVWDWSLVYRFFYAAAIFTVFRFRVYSAWAAAESVCLMVGIGMYPTASKAELITGPKDLAVFKELHGNADSPTSYDSEAMVNIDMKEVEFSETFKYGIHGWNRSVQKWLALYVYQRLHNYKAQRTSITMFVSALWHGTYAGYFMSFLLVPCCLAVEEMIRKRTDSIPNFKYLYIPTLRSRGFDFLAAGFLLKNFHDTVRFWGSLYFWLPLVLLGLFFALRATSKPNAGSRAVPTKRE</sequence>
<evidence type="ECO:0000256" key="8">
    <source>
        <dbReference type="ARBA" id="ARBA00023315"/>
    </source>
</evidence>
<feature type="transmembrane region" description="Helical" evidence="11">
    <location>
        <begin position="429"/>
        <end position="447"/>
    </location>
</feature>
<evidence type="ECO:0000256" key="1">
    <source>
        <dbReference type="ARBA" id="ARBA00004141"/>
    </source>
</evidence>
<name>A0AA36D507_9BILA</name>
<feature type="non-terminal residue" evidence="12">
    <location>
        <position position="463"/>
    </location>
</feature>
<dbReference type="InterPro" id="IPR049941">
    <property type="entry name" value="LPLAT_7/PORCN-like"/>
</dbReference>
<accession>A0AA36D507</accession>
<feature type="transmembrane region" description="Helical" evidence="11">
    <location>
        <begin position="80"/>
        <end position="101"/>
    </location>
</feature>
<dbReference type="GO" id="GO:0006661">
    <property type="term" value="P:phosphatidylinositol biosynthetic process"/>
    <property type="evidence" value="ECO:0007669"/>
    <property type="project" value="TreeGrafter"/>
</dbReference>
<reference evidence="12" key="1">
    <citation type="submission" date="2023-06" db="EMBL/GenBank/DDBJ databases">
        <authorList>
            <person name="Delattre M."/>
        </authorList>
    </citation>
    <scope>NUCLEOTIDE SEQUENCE</scope>
    <source>
        <strain evidence="12">AF72</strain>
    </source>
</reference>
<protein>
    <recommendedName>
        <fullName evidence="10">Lysophospholipid acyltransferase 7</fullName>
    </recommendedName>
</protein>
<evidence type="ECO:0000313" key="12">
    <source>
        <dbReference type="EMBL" id="CAJ0580826.1"/>
    </source>
</evidence>
<dbReference type="PANTHER" id="PTHR13906">
    <property type="entry name" value="PORCUPINE"/>
    <property type="match status" value="1"/>
</dbReference>
<comment type="subcellular location">
    <subcellularLocation>
        <location evidence="1">Membrane</location>
        <topology evidence="1">Multi-pass membrane protein</topology>
    </subcellularLocation>
</comment>
<comment type="caution">
    <text evidence="12">The sequence shown here is derived from an EMBL/GenBank/DDBJ whole genome shotgun (WGS) entry which is preliminary data.</text>
</comment>
<evidence type="ECO:0000256" key="11">
    <source>
        <dbReference type="SAM" id="Phobius"/>
    </source>
</evidence>
<comment type="pathway">
    <text evidence="2">Lipid metabolism; phospholipid metabolism.</text>
</comment>
<evidence type="ECO:0000256" key="3">
    <source>
        <dbReference type="ARBA" id="ARBA00010323"/>
    </source>
</evidence>
<keyword evidence="8" id="KW-0012">Acyltransferase</keyword>
<feature type="transmembrane region" description="Helical" evidence="11">
    <location>
        <begin position="40"/>
        <end position="68"/>
    </location>
</feature>
<dbReference type="Pfam" id="PF03062">
    <property type="entry name" value="MBOAT"/>
    <property type="match status" value="1"/>
</dbReference>
<proteinExistence type="inferred from homology"/>
<evidence type="ECO:0000313" key="13">
    <source>
        <dbReference type="Proteomes" id="UP001177023"/>
    </source>
</evidence>
<evidence type="ECO:0000256" key="7">
    <source>
        <dbReference type="ARBA" id="ARBA00023136"/>
    </source>
</evidence>
<organism evidence="12 13">
    <name type="scientific">Mesorhabditis spiculigera</name>
    <dbReference type="NCBI Taxonomy" id="96644"/>
    <lineage>
        <taxon>Eukaryota</taxon>
        <taxon>Metazoa</taxon>
        <taxon>Ecdysozoa</taxon>
        <taxon>Nematoda</taxon>
        <taxon>Chromadorea</taxon>
        <taxon>Rhabditida</taxon>
        <taxon>Rhabditina</taxon>
        <taxon>Rhabditomorpha</taxon>
        <taxon>Rhabditoidea</taxon>
        <taxon>Rhabditidae</taxon>
        <taxon>Mesorhabditinae</taxon>
        <taxon>Mesorhabditis</taxon>
    </lineage>
</organism>
<evidence type="ECO:0000256" key="6">
    <source>
        <dbReference type="ARBA" id="ARBA00022989"/>
    </source>
</evidence>
<keyword evidence="5 11" id="KW-0812">Transmembrane</keyword>
<evidence type="ECO:0000256" key="4">
    <source>
        <dbReference type="ARBA" id="ARBA00022679"/>
    </source>
</evidence>
<keyword evidence="13" id="KW-1185">Reference proteome</keyword>
<evidence type="ECO:0000256" key="10">
    <source>
        <dbReference type="ARBA" id="ARBA00093678"/>
    </source>
</evidence>
<keyword evidence="4" id="KW-0808">Transferase</keyword>
<dbReference type="GO" id="GO:0044233">
    <property type="term" value="C:mitochondria-associated endoplasmic reticulum membrane contact site"/>
    <property type="evidence" value="ECO:0007669"/>
    <property type="project" value="TreeGrafter"/>
</dbReference>
<keyword evidence="7 11" id="KW-0472">Membrane</keyword>
<evidence type="ECO:0000256" key="5">
    <source>
        <dbReference type="ARBA" id="ARBA00022692"/>
    </source>
</evidence>